<reference evidence="1 2" key="1">
    <citation type="submission" date="2019-02" db="EMBL/GenBank/DDBJ databases">
        <title>Deep-cultivation of Planctomycetes and their phenomic and genomic characterization uncovers novel biology.</title>
        <authorList>
            <person name="Wiegand S."/>
            <person name="Jogler M."/>
            <person name="Boedeker C."/>
            <person name="Pinto D."/>
            <person name="Vollmers J."/>
            <person name="Rivas-Marin E."/>
            <person name="Kohn T."/>
            <person name="Peeters S.H."/>
            <person name="Heuer A."/>
            <person name="Rast P."/>
            <person name="Oberbeckmann S."/>
            <person name="Bunk B."/>
            <person name="Jeske O."/>
            <person name="Meyerdierks A."/>
            <person name="Storesund J.E."/>
            <person name="Kallscheuer N."/>
            <person name="Luecker S."/>
            <person name="Lage O.M."/>
            <person name="Pohl T."/>
            <person name="Merkel B.J."/>
            <person name="Hornburger P."/>
            <person name="Mueller R.-W."/>
            <person name="Bruemmer F."/>
            <person name="Labrenz M."/>
            <person name="Spormann A.M."/>
            <person name="Op den Camp H."/>
            <person name="Overmann J."/>
            <person name="Amann R."/>
            <person name="Jetten M.S.M."/>
            <person name="Mascher T."/>
            <person name="Medema M.H."/>
            <person name="Devos D.P."/>
            <person name="Kaster A.-K."/>
            <person name="Ovreas L."/>
            <person name="Rohde M."/>
            <person name="Galperin M.Y."/>
            <person name="Jogler C."/>
        </authorList>
    </citation>
    <scope>NUCLEOTIDE SEQUENCE [LARGE SCALE GENOMIC DNA]</scope>
    <source>
        <strain evidence="1 2">HG66A1</strain>
    </source>
</reference>
<dbReference type="Proteomes" id="UP000320421">
    <property type="component" value="Chromosome"/>
</dbReference>
<dbReference type="RefSeq" id="WP_145187498.1">
    <property type="nucleotide sequence ID" value="NZ_CP036266.1"/>
</dbReference>
<gene>
    <name evidence="1" type="ORF">HG66A1_39340</name>
</gene>
<evidence type="ECO:0000313" key="2">
    <source>
        <dbReference type="Proteomes" id="UP000320421"/>
    </source>
</evidence>
<sequence>MSDALSMEDEVDEFCFVDARYFVEALGEVKPEFCPGVSGILSKCVPDFVLVWPVCVLVCPAQTGNTVHAFGMFLVDTR</sequence>
<keyword evidence="2" id="KW-1185">Reference proteome</keyword>
<accession>A0A517PRX4</accession>
<name>A0A517PRX4_9PLAN</name>
<proteinExistence type="predicted"/>
<dbReference type="AlphaFoldDB" id="A0A517PRX4"/>
<dbReference type="EMBL" id="CP036266">
    <property type="protein sequence ID" value="QDT22127.1"/>
    <property type="molecule type" value="Genomic_DNA"/>
</dbReference>
<organism evidence="1 2">
    <name type="scientific">Gimesia chilikensis</name>
    <dbReference type="NCBI Taxonomy" id="2605989"/>
    <lineage>
        <taxon>Bacteria</taxon>
        <taxon>Pseudomonadati</taxon>
        <taxon>Planctomycetota</taxon>
        <taxon>Planctomycetia</taxon>
        <taxon>Planctomycetales</taxon>
        <taxon>Planctomycetaceae</taxon>
        <taxon>Gimesia</taxon>
    </lineage>
</organism>
<evidence type="ECO:0000313" key="1">
    <source>
        <dbReference type="EMBL" id="QDT22127.1"/>
    </source>
</evidence>
<protein>
    <submittedName>
        <fullName evidence="1">Uncharacterized protein</fullName>
    </submittedName>
</protein>